<organism evidence="6 7">
    <name type="scientific">Elizabethkingia anophelis</name>
    <dbReference type="NCBI Taxonomy" id="1117645"/>
    <lineage>
        <taxon>Bacteria</taxon>
        <taxon>Pseudomonadati</taxon>
        <taxon>Bacteroidota</taxon>
        <taxon>Flavobacteriia</taxon>
        <taxon>Flavobacteriales</taxon>
        <taxon>Weeksellaceae</taxon>
        <taxon>Elizabethkingia</taxon>
    </lineage>
</organism>
<dbReference type="PANTHER" id="PTHR40980">
    <property type="entry name" value="PLUG DOMAIN-CONTAINING PROTEIN"/>
    <property type="match status" value="1"/>
</dbReference>
<gene>
    <name evidence="6" type="ORF">NCTC10588_02489</name>
</gene>
<accession>A0A7Z7LWT4</accession>
<keyword evidence="3" id="KW-0998">Cell outer membrane</keyword>
<dbReference type="GO" id="GO:0009279">
    <property type="term" value="C:cell outer membrane"/>
    <property type="evidence" value="ECO:0007669"/>
    <property type="project" value="UniProtKB-SubCell"/>
</dbReference>
<keyword evidence="2" id="KW-0472">Membrane</keyword>
<evidence type="ECO:0000256" key="4">
    <source>
        <dbReference type="SAM" id="SignalP"/>
    </source>
</evidence>
<dbReference type="RefSeq" id="WP_078674755.1">
    <property type="nucleotide sequence ID" value="NZ_CP071530.1"/>
</dbReference>
<evidence type="ECO:0000256" key="2">
    <source>
        <dbReference type="ARBA" id="ARBA00023136"/>
    </source>
</evidence>
<evidence type="ECO:0000256" key="3">
    <source>
        <dbReference type="ARBA" id="ARBA00023237"/>
    </source>
</evidence>
<reference evidence="6 7" key="1">
    <citation type="submission" date="2018-06" db="EMBL/GenBank/DDBJ databases">
        <authorList>
            <consortium name="Pathogen Informatics"/>
            <person name="Doyle S."/>
        </authorList>
    </citation>
    <scope>NUCLEOTIDE SEQUENCE [LARGE SCALE GENOMIC DNA]</scope>
    <source>
        <strain evidence="6 7">NCTC10588</strain>
    </source>
</reference>
<dbReference type="AlphaFoldDB" id="A0A7Z7LWT4"/>
<dbReference type="InterPro" id="IPR008969">
    <property type="entry name" value="CarboxyPept-like_regulatory"/>
</dbReference>
<evidence type="ECO:0000259" key="5">
    <source>
        <dbReference type="Pfam" id="PF14905"/>
    </source>
</evidence>
<dbReference type="Gene3D" id="2.40.170.20">
    <property type="entry name" value="TonB-dependent receptor, beta-barrel domain"/>
    <property type="match status" value="1"/>
</dbReference>
<dbReference type="InterPro" id="IPR036942">
    <property type="entry name" value="Beta-barrel_TonB_sf"/>
</dbReference>
<dbReference type="Proteomes" id="UP000254876">
    <property type="component" value="Unassembled WGS sequence"/>
</dbReference>
<evidence type="ECO:0000256" key="1">
    <source>
        <dbReference type="ARBA" id="ARBA00004442"/>
    </source>
</evidence>
<proteinExistence type="predicted"/>
<evidence type="ECO:0000313" key="7">
    <source>
        <dbReference type="Proteomes" id="UP000254876"/>
    </source>
</evidence>
<dbReference type="EMBL" id="UFYD01000001">
    <property type="protein sequence ID" value="STD06559.1"/>
    <property type="molecule type" value="Genomic_DNA"/>
</dbReference>
<feature type="domain" description="Outer membrane protein beta-barrel" evidence="5">
    <location>
        <begin position="365"/>
        <end position="761"/>
    </location>
</feature>
<dbReference type="Pfam" id="PF14905">
    <property type="entry name" value="OMP_b-brl_3"/>
    <property type="match status" value="1"/>
</dbReference>
<keyword evidence="4" id="KW-0732">Signal</keyword>
<sequence length="784" mass="89933">MKKIILFTLFFTLCQSLFSQQFQLTGKVINEKNTPIEFAEVLVLKKDSTVLKSELTNEKGNFYVQILNGSYIIQIKKLKDILYSQDIDIQNNLNIGNIKIEKAKNIKEIVLEGKKKLIERKIDRTIFNVENSIFSTGADLAQVLAGTPMLSINDNSISIIGKSGVAVMINDKILNLSGTDLINYLKSLRSDDISKIEIITTPPAKYEAQGNSGMLNIILKKNVKLGWSGTLSSSYVQTTYSGNANNITLNYNSNKITSSLRLRQYDRPSKALEFIDIIGGNSILSSDNRKDMFKGIGANLSFDYKLNQKSNVGVVYDIGKSHINMDIDNQSIYKTNNVKDSTLTTFSHQKKPIKTHSLYGYYDYKIDSSGKKLSIGVNYFSNNPDAEVYFQTETNNNPSIHKIKNTSNLDYKIVSGQADLYLPYKWATIETGLKFTRFSNNSNVQYFRYQNGDYAIDNSKSNIFEYKENNAATYISVSKDFGKKWAMKVGLRYEYSTIGGYSETINERNENNYSNFFPTAYLAYKSNENNTFSINYSKRINRPNFSALNPFRWYSNPYSFYTGNPFLSPSYNHNLEFSYLYKSKLSVTLYGQKFINGYGKITTLKEGIKEVNYKNYLTQYDLGLNMSLYTNPTKWWENNINLISFYSTSESSIPEVVPQKGFSIYYTINNTFTLNKKKSILFLLNFFHNLPSRQGNTYSEHISSLSTGLRFSLMEKKMRINMMMEDILKGTQSKGKLFYDNFTQFYNNYYDGRRFTLSVTYTFGNKNVKANNKQILLEEKNRAN</sequence>
<dbReference type="InterPro" id="IPR041700">
    <property type="entry name" value="OMP_b-brl_3"/>
</dbReference>
<dbReference type="SUPFAM" id="SSF49464">
    <property type="entry name" value="Carboxypeptidase regulatory domain-like"/>
    <property type="match status" value="1"/>
</dbReference>
<comment type="subcellular location">
    <subcellularLocation>
        <location evidence="1">Cell outer membrane</location>
    </subcellularLocation>
</comment>
<name>A0A7Z7LWT4_9FLAO</name>
<comment type="caution">
    <text evidence="6">The sequence shown here is derived from an EMBL/GenBank/DDBJ whole genome shotgun (WGS) entry which is preliminary data.</text>
</comment>
<feature type="signal peptide" evidence="4">
    <location>
        <begin position="1"/>
        <end position="19"/>
    </location>
</feature>
<dbReference type="SUPFAM" id="SSF56935">
    <property type="entry name" value="Porins"/>
    <property type="match status" value="1"/>
</dbReference>
<keyword evidence="6" id="KW-0675">Receptor</keyword>
<protein>
    <submittedName>
        <fullName evidence="6">Outer membrane receptor for Fe3+-dicitrate</fullName>
    </submittedName>
</protein>
<feature type="chain" id="PRO_5031225337" evidence="4">
    <location>
        <begin position="20"/>
        <end position="784"/>
    </location>
</feature>
<evidence type="ECO:0000313" key="6">
    <source>
        <dbReference type="EMBL" id="STD06559.1"/>
    </source>
</evidence>
<dbReference type="PANTHER" id="PTHR40980:SF4">
    <property type="entry name" value="TONB-DEPENDENT RECEPTOR-LIKE BETA-BARREL DOMAIN-CONTAINING PROTEIN"/>
    <property type="match status" value="1"/>
</dbReference>